<dbReference type="GO" id="GO:0009424">
    <property type="term" value="C:bacterial-type flagellum hook"/>
    <property type="evidence" value="ECO:0007669"/>
    <property type="project" value="InterPro"/>
</dbReference>
<dbReference type="STRING" id="87626.PTD2_12144"/>
<dbReference type="Pfam" id="PF06429">
    <property type="entry name" value="Flg_bbr_C"/>
    <property type="match status" value="1"/>
</dbReference>
<feature type="domain" description="Flagellar basal body rod protein N-terminal" evidence="7">
    <location>
        <begin position="8"/>
        <end position="35"/>
    </location>
</feature>
<evidence type="ECO:0000256" key="6">
    <source>
        <dbReference type="ARBA" id="ARBA00023143"/>
    </source>
</evidence>
<dbReference type="Pfam" id="PF00460">
    <property type="entry name" value="Flg_bb_rod"/>
    <property type="match status" value="1"/>
</dbReference>
<keyword evidence="5" id="KW-0964">Secreted</keyword>
<dbReference type="InterPro" id="IPR001444">
    <property type="entry name" value="Flag_bb_rod_N"/>
</dbReference>
<evidence type="ECO:0000256" key="1">
    <source>
        <dbReference type="ARBA" id="ARBA00004365"/>
    </source>
</evidence>
<evidence type="ECO:0000313" key="11">
    <source>
        <dbReference type="Proteomes" id="UP000006201"/>
    </source>
</evidence>
<dbReference type="EMBL" id="AAOH01000002">
    <property type="protein sequence ID" value="EAR29567.1"/>
    <property type="molecule type" value="Genomic_DNA"/>
</dbReference>
<dbReference type="NCBIfam" id="TIGR02492">
    <property type="entry name" value="flgK_ends"/>
    <property type="match status" value="1"/>
</dbReference>
<reference evidence="10 11" key="1">
    <citation type="submission" date="2006-02" db="EMBL/GenBank/DDBJ databases">
        <authorList>
            <person name="Moran M.A."/>
            <person name="Kjelleberg S."/>
            <person name="Egan S."/>
            <person name="Saunders N."/>
            <person name="Thomas T."/>
            <person name="Ferriera S."/>
            <person name="Johnson J."/>
            <person name="Kravitz S."/>
            <person name="Halpern A."/>
            <person name="Remington K."/>
            <person name="Beeson K."/>
            <person name="Tran B."/>
            <person name="Rogers Y.-H."/>
            <person name="Friedman R."/>
            <person name="Venter J.C."/>
        </authorList>
    </citation>
    <scope>NUCLEOTIDE SEQUENCE [LARGE SCALE GENOMIC DNA]</scope>
    <source>
        <strain evidence="10 11">D2</strain>
    </source>
</reference>
<keyword evidence="6" id="KW-0975">Bacterial flagellum</keyword>
<comment type="similarity">
    <text evidence="3">Belongs to the flagella basal body rod proteins family.</text>
</comment>
<dbReference type="AlphaFoldDB" id="A4C6G3"/>
<organism evidence="10 11">
    <name type="scientific">Pseudoalteromonas tunicata D2</name>
    <dbReference type="NCBI Taxonomy" id="87626"/>
    <lineage>
        <taxon>Bacteria</taxon>
        <taxon>Pseudomonadati</taxon>
        <taxon>Pseudomonadota</taxon>
        <taxon>Gammaproteobacteria</taxon>
        <taxon>Alteromonadales</taxon>
        <taxon>Pseudoalteromonadaceae</taxon>
        <taxon>Pseudoalteromonas</taxon>
    </lineage>
</organism>
<evidence type="ECO:0000313" key="10">
    <source>
        <dbReference type="EMBL" id="EAR29567.1"/>
    </source>
</evidence>
<protein>
    <recommendedName>
        <fullName evidence="4">Flagellar hook-associated protein 1</fullName>
    </recommendedName>
</protein>
<evidence type="ECO:0000259" key="8">
    <source>
        <dbReference type="Pfam" id="PF06429"/>
    </source>
</evidence>
<dbReference type="GO" id="GO:0005198">
    <property type="term" value="F:structural molecule activity"/>
    <property type="evidence" value="ECO:0007669"/>
    <property type="project" value="InterPro"/>
</dbReference>
<evidence type="ECO:0000256" key="4">
    <source>
        <dbReference type="ARBA" id="ARBA00016244"/>
    </source>
</evidence>
<dbReference type="RefSeq" id="WP_009837441.1">
    <property type="nucleotide sequence ID" value="NZ_AAOH01000002.1"/>
</dbReference>
<dbReference type="InterPro" id="IPR002371">
    <property type="entry name" value="FlgK"/>
</dbReference>
<gene>
    <name evidence="10" type="ORF">PTD2_12144</name>
</gene>
<dbReference type="SUPFAM" id="SSF64518">
    <property type="entry name" value="Phase 1 flagellin"/>
    <property type="match status" value="1"/>
</dbReference>
<dbReference type="Pfam" id="PF22638">
    <property type="entry name" value="FlgK_D1"/>
    <property type="match status" value="1"/>
</dbReference>
<proteinExistence type="inferred from homology"/>
<accession>A4C6G3</accession>
<dbReference type="Proteomes" id="UP000006201">
    <property type="component" value="Unassembled WGS sequence"/>
</dbReference>
<name>A4C6G3_9GAMM</name>
<dbReference type="GO" id="GO:0044780">
    <property type="term" value="P:bacterial-type flagellum assembly"/>
    <property type="evidence" value="ECO:0007669"/>
    <property type="project" value="InterPro"/>
</dbReference>
<evidence type="ECO:0000256" key="2">
    <source>
        <dbReference type="ARBA" id="ARBA00004613"/>
    </source>
</evidence>
<dbReference type="PRINTS" id="PR01005">
    <property type="entry name" value="FLGHOOKAP1"/>
</dbReference>
<keyword evidence="11" id="KW-1185">Reference proteome</keyword>
<dbReference type="InterPro" id="IPR053927">
    <property type="entry name" value="FlgK_helical"/>
</dbReference>
<evidence type="ECO:0000256" key="5">
    <source>
        <dbReference type="ARBA" id="ARBA00022525"/>
    </source>
</evidence>
<dbReference type="HOGENOM" id="CLU_012762_0_0_6"/>
<feature type="domain" description="Flagellar basal-body/hook protein C-terminal" evidence="8">
    <location>
        <begin position="635"/>
        <end position="678"/>
    </location>
</feature>
<dbReference type="GO" id="GO:0005576">
    <property type="term" value="C:extracellular region"/>
    <property type="evidence" value="ECO:0007669"/>
    <property type="project" value="UniProtKB-SubCell"/>
</dbReference>
<evidence type="ECO:0000259" key="9">
    <source>
        <dbReference type="Pfam" id="PF22638"/>
    </source>
</evidence>
<dbReference type="PANTHER" id="PTHR30033">
    <property type="entry name" value="FLAGELLAR HOOK-ASSOCIATED PROTEIN 1"/>
    <property type="match status" value="1"/>
</dbReference>
<dbReference type="InterPro" id="IPR010930">
    <property type="entry name" value="Flg_bb/hook_C_dom"/>
</dbReference>
<keyword evidence="10" id="KW-0969">Cilium</keyword>
<keyword evidence="10" id="KW-0282">Flagellum</keyword>
<dbReference type="PANTHER" id="PTHR30033:SF1">
    <property type="entry name" value="FLAGELLAR HOOK-ASSOCIATED PROTEIN 1"/>
    <property type="match status" value="1"/>
</dbReference>
<keyword evidence="10" id="KW-0966">Cell projection</keyword>
<evidence type="ECO:0000259" key="7">
    <source>
        <dbReference type="Pfam" id="PF00460"/>
    </source>
</evidence>
<dbReference type="OrthoDB" id="9802553at2"/>
<feature type="domain" description="Flagellar hook-associated protein FlgK helical" evidence="9">
    <location>
        <begin position="94"/>
        <end position="332"/>
    </location>
</feature>
<comment type="caution">
    <text evidence="10">The sequence shown here is derived from an EMBL/GenBank/DDBJ whole genome shotgun (WGS) entry which is preliminary data.</text>
</comment>
<comment type="subcellular location">
    <subcellularLocation>
        <location evidence="1">Bacterial flagellum</location>
    </subcellularLocation>
    <subcellularLocation>
        <location evidence="2">Secreted</location>
    </subcellularLocation>
</comment>
<evidence type="ECO:0000256" key="3">
    <source>
        <dbReference type="ARBA" id="ARBA00009677"/>
    </source>
</evidence>
<sequence length="681" mass="72694">MSFGILGTGVSGLAAAQKGLDTTGHNIANVNTTGYNRQTVEQISTVGIPFGGVFLGNGTQVSSISRAFNEFSYTEVIYNKSQFNYNNTQTTNASRLDNFLANTDTGITKSIEESFNAINGITEDPTIISARNVFLSSAESTAKRFNNMFSEVEQQHLGNINQEIKTTVAAINEITARIGQLNGEIAVANSVAENGFPANDLLDKRDLLVSQLSEKVQVNIIDLPDGTINLTVGTGLTLVAGTFAVPLSVERNEFDSNKLEVGIAPTPGAPNKAIVTNQLDGGSLGGLFKIREELLLPAIRDMGKIAIAYADAFNRQQSLGRDLNGDEGTNLFKDINDPQVALTRTLNSKQNPTASDFSVNITNASLLTGEEYLMEVDQTGNLVVSDKDKNVLATYTPADIAAMSPPTNDRLEIPDTGLNINIAKNNLAVGDRFLIRATYSGSREIERTLEDPNLVAAAGNALDVSAPTNPNNVELSLYEITDTSNANFPNQANFPPPLDPQIRVVVDATGTQYSIQDSAGNPLAAPAGGPFNIPSDQVIDLPGMRLELKGQLAGNEVFNITNQGGTAPFDEKKFGPGDNSNALIMLEYQNKKTLDGGTNTFSESYAELVTFVGVKTQSGKINADSFAVLLAGAEQRMAAISGVNLDEEAANLIRYQQAYSAAARIISIANETFDSLLQAVR</sequence>
<dbReference type="eggNOG" id="COG1256">
    <property type="taxonomic scope" value="Bacteria"/>
</dbReference>